<evidence type="ECO:0000256" key="2">
    <source>
        <dbReference type="SAM" id="SignalP"/>
    </source>
</evidence>
<dbReference type="Proteomes" id="UP001530400">
    <property type="component" value="Unassembled WGS sequence"/>
</dbReference>
<dbReference type="AlphaFoldDB" id="A0ABD3NQS3"/>
<feature type="chain" id="PRO_5044744772" description="Protein kinase domain-containing protein" evidence="2">
    <location>
        <begin position="17"/>
        <end position="1015"/>
    </location>
</feature>
<evidence type="ECO:0000313" key="4">
    <source>
        <dbReference type="EMBL" id="KAL3777856.1"/>
    </source>
</evidence>
<keyword evidence="2" id="KW-0732">Signal</keyword>
<dbReference type="InterPro" id="IPR004147">
    <property type="entry name" value="ABC1_dom"/>
</dbReference>
<proteinExistence type="inferred from homology"/>
<comment type="similarity">
    <text evidence="1">Belongs to the protein kinase superfamily. ADCK protein kinase family.</text>
</comment>
<dbReference type="SUPFAM" id="SSF56112">
    <property type="entry name" value="Protein kinase-like (PK-like)"/>
    <property type="match status" value="1"/>
</dbReference>
<dbReference type="InterPro" id="IPR050154">
    <property type="entry name" value="UbiB_kinase"/>
</dbReference>
<gene>
    <name evidence="4" type="ORF">ACHAWO_004776</name>
</gene>
<dbReference type="PROSITE" id="PS50011">
    <property type="entry name" value="PROTEIN_KINASE_DOM"/>
    <property type="match status" value="1"/>
</dbReference>
<dbReference type="InterPro" id="IPR000719">
    <property type="entry name" value="Prot_kinase_dom"/>
</dbReference>
<dbReference type="Gene3D" id="1.10.510.10">
    <property type="entry name" value="Transferase(Phosphotransferase) domain 1"/>
    <property type="match status" value="1"/>
</dbReference>
<dbReference type="CDD" id="cd05121">
    <property type="entry name" value="ABC1_ADCK3-like"/>
    <property type="match status" value="1"/>
</dbReference>
<evidence type="ECO:0000259" key="3">
    <source>
        <dbReference type="PROSITE" id="PS50011"/>
    </source>
</evidence>
<accession>A0ABD3NQS3</accession>
<dbReference type="Pfam" id="PF03109">
    <property type="entry name" value="ABC1"/>
    <property type="match status" value="1"/>
</dbReference>
<dbReference type="EMBL" id="JALLPJ020001023">
    <property type="protein sequence ID" value="KAL3777856.1"/>
    <property type="molecule type" value="Genomic_DNA"/>
</dbReference>
<dbReference type="InterPro" id="IPR011009">
    <property type="entry name" value="Kinase-like_dom_sf"/>
</dbReference>
<sequence>MRLILILLLTASIVSAFPTVQTRQPTTTTSSSLLLHSTAEKQTDAPYAEAAYDPHAASQFYQTRRLQSIFRLSQIFTKSAGFITKTVLDAKLKREDDMADKRSEELLELVSDLGPTFIKVGQALSARTDLLPAKYAKGLTGLQDAVPPFSADHGRKVIEQELGIQIDNVFSYLSPEPVAAASIGQVYKGVLRSTGQEVAVKVQRPQVLQNVALDLHLMRSIAPRWQKLKEMNTNLTGLVDAWGTGFINELDYRNEAKATTEFSMAMKERGLGSVFAPEVISELSSKYVLTTKWVDGQRLVDSDAIDVPRLCAVALNAYLTMMLDTGCLHCDPHPGNLLRTPDGRLCILDWGMTLDVPQDLQLSLLEFIANLNAENYEEVPNDLVKLQFVPADKLTELRQSGLTVAISNMLKLAGEGGGPKGAMQRMVAQNKEKYAEALKDFDDLDSPEATALRQKLFREDWQRQMAEDALSRSDNPQMSATMDLTTKIEQMQEQNSDVFAIPDYFVYMSRAFATLEGISLSFDSNYSITKECFPYLAKRLISDDSPRARDALKMLLYGKGNDLNLQKLQEVTNGLESYTTSTSSVESSRGMSNEGRNAAIEQLANVLLSEDGNYVQELLLRESALALDTTIRNSILSPLEPVRNAVFVSTPLPLRPFTLPLELVKSTLDLQALDERDHKRLENMRILTDLINAGRSNSSNTQQEFGGISPGNNNLPFGKLIEEASKRRQALARVGLRFGGSLVNVQAERLRERAGKSELTKQLALSSAETLDALAEVISNESSVGVQAVVHGFISTSKHVGHRLSEATTSVDLNNDELYTKSFKVIDSCAKSGQPTDDLYESVRYIDKNAFKLYRDQLSKQQLWDRCKGSWKLQLATGPPSSKQQPTFKPVPIFAFAMIDEHNFGNGVGFNEDKIILSLLGNHYFNDKKRSMGIGIDDMFLFSSRVTGFLPSFITNGMGLGKKPEEFTGGSKMPAFTMIGASENSMIARGGSGGIAIWTKLEKDIRPAAYGSDIN</sequence>
<organism evidence="4 5">
    <name type="scientific">Cyclotella atomus</name>
    <dbReference type="NCBI Taxonomy" id="382360"/>
    <lineage>
        <taxon>Eukaryota</taxon>
        <taxon>Sar</taxon>
        <taxon>Stramenopiles</taxon>
        <taxon>Ochrophyta</taxon>
        <taxon>Bacillariophyta</taxon>
        <taxon>Coscinodiscophyceae</taxon>
        <taxon>Thalassiosirophycidae</taxon>
        <taxon>Stephanodiscales</taxon>
        <taxon>Stephanodiscaceae</taxon>
        <taxon>Cyclotella</taxon>
    </lineage>
</organism>
<evidence type="ECO:0000256" key="1">
    <source>
        <dbReference type="ARBA" id="ARBA00009670"/>
    </source>
</evidence>
<comment type="caution">
    <text evidence="4">The sequence shown here is derived from an EMBL/GenBank/DDBJ whole genome shotgun (WGS) entry which is preliminary data.</text>
</comment>
<feature type="domain" description="Protein kinase" evidence="3">
    <location>
        <begin position="172"/>
        <end position="478"/>
    </location>
</feature>
<feature type="signal peptide" evidence="2">
    <location>
        <begin position="1"/>
        <end position="16"/>
    </location>
</feature>
<keyword evidence="5" id="KW-1185">Reference proteome</keyword>
<evidence type="ECO:0000313" key="5">
    <source>
        <dbReference type="Proteomes" id="UP001530400"/>
    </source>
</evidence>
<dbReference type="PANTHER" id="PTHR10566">
    <property type="entry name" value="CHAPERONE-ACTIVITY OF BC1 COMPLEX CABC1 -RELATED"/>
    <property type="match status" value="1"/>
</dbReference>
<dbReference type="PANTHER" id="PTHR10566:SF118">
    <property type="entry name" value="PROTEIN KINASE DOMAIN-CONTAINING PROTEIN"/>
    <property type="match status" value="1"/>
</dbReference>
<reference evidence="4 5" key="1">
    <citation type="submission" date="2024-10" db="EMBL/GenBank/DDBJ databases">
        <title>Updated reference genomes for cyclostephanoid diatoms.</title>
        <authorList>
            <person name="Roberts W.R."/>
            <person name="Alverson A.J."/>
        </authorList>
    </citation>
    <scope>NUCLEOTIDE SEQUENCE [LARGE SCALE GENOMIC DNA]</scope>
    <source>
        <strain evidence="4 5">AJA010-31</strain>
    </source>
</reference>
<protein>
    <recommendedName>
        <fullName evidence="3">Protein kinase domain-containing protein</fullName>
    </recommendedName>
</protein>
<name>A0ABD3NQS3_9STRA</name>